<dbReference type="EMBL" id="CAEZXX010000087">
    <property type="protein sequence ID" value="CAB4713744.1"/>
    <property type="molecule type" value="Genomic_DNA"/>
</dbReference>
<sequence>MGKLVSGSRLECMGERVAVVEDGPATRFALVGPDDLCLDRCAPSDALGEGKPEQVVSGEEVVLRHLPHAAACLPRWQRREGIEVAQHGAGLPEGTHEILALREVHPGLAADRGVDHREQARCNMNDGDTAMEHRGGKPGDVGNETATDPDHAV</sequence>
<evidence type="ECO:0000313" key="2">
    <source>
        <dbReference type="EMBL" id="CAB4713744.1"/>
    </source>
</evidence>
<protein>
    <submittedName>
        <fullName evidence="3">Unannotated protein</fullName>
    </submittedName>
</protein>
<evidence type="ECO:0000313" key="3">
    <source>
        <dbReference type="EMBL" id="CAB4978763.1"/>
    </source>
</evidence>
<organism evidence="3">
    <name type="scientific">freshwater metagenome</name>
    <dbReference type="NCBI Taxonomy" id="449393"/>
    <lineage>
        <taxon>unclassified sequences</taxon>
        <taxon>metagenomes</taxon>
        <taxon>ecological metagenomes</taxon>
    </lineage>
</organism>
<reference evidence="3" key="1">
    <citation type="submission" date="2020-05" db="EMBL/GenBank/DDBJ databases">
        <authorList>
            <person name="Chiriac C."/>
            <person name="Salcher M."/>
            <person name="Ghai R."/>
            <person name="Kavagutti S V."/>
        </authorList>
    </citation>
    <scope>NUCLEOTIDE SEQUENCE</scope>
</reference>
<accession>A0A6J7MJX7</accession>
<name>A0A6J7MJX7_9ZZZZ</name>
<feature type="region of interest" description="Disordered" evidence="1">
    <location>
        <begin position="124"/>
        <end position="153"/>
    </location>
</feature>
<proteinExistence type="predicted"/>
<dbReference type="AlphaFoldDB" id="A0A6J7MJX7"/>
<dbReference type="EMBL" id="CAFBON010000027">
    <property type="protein sequence ID" value="CAB4978763.1"/>
    <property type="molecule type" value="Genomic_DNA"/>
</dbReference>
<gene>
    <name evidence="2" type="ORF">UFOPK2602_01313</name>
    <name evidence="3" type="ORF">UFOPK3954_00412</name>
</gene>
<evidence type="ECO:0000256" key="1">
    <source>
        <dbReference type="SAM" id="MobiDB-lite"/>
    </source>
</evidence>